<gene>
    <name evidence="1" type="ORF">CDAR_452151</name>
</gene>
<dbReference type="EMBL" id="BPLQ01003193">
    <property type="protein sequence ID" value="GIX98577.1"/>
    <property type="molecule type" value="Genomic_DNA"/>
</dbReference>
<evidence type="ECO:0000313" key="2">
    <source>
        <dbReference type="Proteomes" id="UP001054837"/>
    </source>
</evidence>
<sequence>MNNGSAIEKDEKVLSFAPTKGTEKKKGTTKVRVAADLLLPIGMELHNFLNGLRVNLVAWMTIEMSDLLRCLSDYWMLLFSNWLITNNFVRDKRTSLVILVN</sequence>
<name>A0AAV4PTP1_9ARAC</name>
<proteinExistence type="predicted"/>
<dbReference type="AlphaFoldDB" id="A0AAV4PTP1"/>
<dbReference type="Proteomes" id="UP001054837">
    <property type="component" value="Unassembled WGS sequence"/>
</dbReference>
<evidence type="ECO:0000313" key="1">
    <source>
        <dbReference type="EMBL" id="GIX98577.1"/>
    </source>
</evidence>
<protein>
    <submittedName>
        <fullName evidence="1">Uncharacterized protein</fullName>
    </submittedName>
</protein>
<keyword evidence="2" id="KW-1185">Reference proteome</keyword>
<reference evidence="1 2" key="1">
    <citation type="submission" date="2021-06" db="EMBL/GenBank/DDBJ databases">
        <title>Caerostris darwini draft genome.</title>
        <authorList>
            <person name="Kono N."/>
            <person name="Arakawa K."/>
        </authorList>
    </citation>
    <scope>NUCLEOTIDE SEQUENCE [LARGE SCALE GENOMIC DNA]</scope>
</reference>
<comment type="caution">
    <text evidence="1">The sequence shown here is derived from an EMBL/GenBank/DDBJ whole genome shotgun (WGS) entry which is preliminary data.</text>
</comment>
<accession>A0AAV4PTP1</accession>
<organism evidence="1 2">
    <name type="scientific">Caerostris darwini</name>
    <dbReference type="NCBI Taxonomy" id="1538125"/>
    <lineage>
        <taxon>Eukaryota</taxon>
        <taxon>Metazoa</taxon>
        <taxon>Ecdysozoa</taxon>
        <taxon>Arthropoda</taxon>
        <taxon>Chelicerata</taxon>
        <taxon>Arachnida</taxon>
        <taxon>Araneae</taxon>
        <taxon>Araneomorphae</taxon>
        <taxon>Entelegynae</taxon>
        <taxon>Araneoidea</taxon>
        <taxon>Araneidae</taxon>
        <taxon>Caerostris</taxon>
    </lineage>
</organism>